<evidence type="ECO:0000313" key="3">
    <source>
        <dbReference type="EMBL" id="APM39283.1"/>
    </source>
</evidence>
<dbReference type="SUPFAM" id="SSF143120">
    <property type="entry name" value="YefM-like"/>
    <property type="match status" value="1"/>
</dbReference>
<evidence type="ECO:0000256" key="2">
    <source>
        <dbReference type="RuleBase" id="RU362080"/>
    </source>
</evidence>
<sequence>MKTFNVTSVRSDIYNIINQTIVNSEPIQITSKNGDVVMLSLKDWEAIQETLNLVSIPGMKESILEGKKEPVEECKTLQDIGWNIE</sequence>
<gene>
    <name evidence="3" type="ORF">BS101_11275</name>
</gene>
<dbReference type="Proteomes" id="UP000184604">
    <property type="component" value="Chromosome"/>
</dbReference>
<dbReference type="AlphaFoldDB" id="A0A1L5F8H7"/>
<proteinExistence type="inferred from homology"/>
<comment type="function">
    <text evidence="2">Antitoxin component of a type II toxin-antitoxin (TA) system.</text>
</comment>
<evidence type="ECO:0000256" key="1">
    <source>
        <dbReference type="ARBA" id="ARBA00009981"/>
    </source>
</evidence>
<dbReference type="Pfam" id="PF02604">
    <property type="entry name" value="PhdYeFM_antitox"/>
    <property type="match status" value="1"/>
</dbReference>
<dbReference type="InterPro" id="IPR006442">
    <property type="entry name" value="Antitoxin_Phd/YefM"/>
</dbReference>
<dbReference type="RefSeq" id="WP_073538911.1">
    <property type="nucleotide sequence ID" value="NZ_CP018335.1"/>
</dbReference>
<dbReference type="Gene3D" id="3.40.1620.10">
    <property type="entry name" value="YefM-like domain"/>
    <property type="match status" value="1"/>
</dbReference>
<comment type="similarity">
    <text evidence="1 2">Belongs to the phD/YefM antitoxin family.</text>
</comment>
<dbReference type="EMBL" id="CP018335">
    <property type="protein sequence ID" value="APM39283.1"/>
    <property type="molecule type" value="Genomic_DNA"/>
</dbReference>
<protein>
    <recommendedName>
        <fullName evidence="2">Antitoxin</fullName>
    </recommendedName>
</protein>
<organism evidence="3 4">
    <name type="scientific">Clostridium kluyveri</name>
    <dbReference type="NCBI Taxonomy" id="1534"/>
    <lineage>
        <taxon>Bacteria</taxon>
        <taxon>Bacillati</taxon>
        <taxon>Bacillota</taxon>
        <taxon>Clostridia</taxon>
        <taxon>Eubacteriales</taxon>
        <taxon>Clostridiaceae</taxon>
        <taxon>Clostridium</taxon>
    </lineage>
</organism>
<accession>A0A1L5F8H7</accession>
<name>A0A1L5F8H7_CLOKL</name>
<dbReference type="InterPro" id="IPR036165">
    <property type="entry name" value="YefM-like_sf"/>
</dbReference>
<reference evidence="3 4" key="1">
    <citation type="submission" date="2016-12" db="EMBL/GenBank/DDBJ databases">
        <title>Complete genome sequence of Clostridium kluyveri JZZ isolated from the pit mud of a Chinese flavor liquor-making factory.</title>
        <authorList>
            <person name="Wang Y."/>
        </authorList>
    </citation>
    <scope>NUCLEOTIDE SEQUENCE [LARGE SCALE GENOMIC DNA]</scope>
    <source>
        <strain evidence="3 4">JZZ</strain>
    </source>
</reference>
<evidence type="ECO:0000313" key="4">
    <source>
        <dbReference type="Proteomes" id="UP000184604"/>
    </source>
</evidence>
<dbReference type="OrthoDB" id="9802003at2"/>